<evidence type="ECO:0000256" key="2">
    <source>
        <dbReference type="PROSITE-ProRule" id="PRU00335"/>
    </source>
</evidence>
<feature type="domain" description="HTH tetR-type" evidence="3">
    <location>
        <begin position="10"/>
        <end position="70"/>
    </location>
</feature>
<proteinExistence type="predicted"/>
<dbReference type="InterPro" id="IPR036271">
    <property type="entry name" value="Tet_transcr_reg_TetR-rel_C_sf"/>
</dbReference>
<dbReference type="GO" id="GO:0003677">
    <property type="term" value="F:DNA binding"/>
    <property type="evidence" value="ECO:0007669"/>
    <property type="project" value="UniProtKB-UniRule"/>
</dbReference>
<dbReference type="SUPFAM" id="SSF48498">
    <property type="entry name" value="Tetracyclin repressor-like, C-terminal domain"/>
    <property type="match status" value="1"/>
</dbReference>
<dbReference type="Pfam" id="PF08359">
    <property type="entry name" value="TetR_C_4"/>
    <property type="match status" value="1"/>
</dbReference>
<gene>
    <name evidence="4" type="ORF">MTBBW1_1670029</name>
</gene>
<keyword evidence="1 2" id="KW-0238">DNA-binding</keyword>
<accession>A0A1W1H985</accession>
<dbReference type="InterPro" id="IPR050624">
    <property type="entry name" value="HTH-type_Tx_Regulator"/>
</dbReference>
<evidence type="ECO:0000313" key="5">
    <source>
        <dbReference type="Proteomes" id="UP000191931"/>
    </source>
</evidence>
<feature type="DNA-binding region" description="H-T-H motif" evidence="2">
    <location>
        <begin position="33"/>
        <end position="52"/>
    </location>
</feature>
<dbReference type="PANTHER" id="PTHR43479">
    <property type="entry name" value="ACREF/ENVCD OPERON REPRESSOR-RELATED"/>
    <property type="match status" value="1"/>
</dbReference>
<evidence type="ECO:0000259" key="3">
    <source>
        <dbReference type="PROSITE" id="PS50977"/>
    </source>
</evidence>
<dbReference type="PRINTS" id="PR00455">
    <property type="entry name" value="HTHTETR"/>
</dbReference>
<dbReference type="RefSeq" id="WP_342743927.1">
    <property type="nucleotide sequence ID" value="NZ_LT828551.1"/>
</dbReference>
<dbReference type="InterPro" id="IPR009057">
    <property type="entry name" value="Homeodomain-like_sf"/>
</dbReference>
<dbReference type="SUPFAM" id="SSF46689">
    <property type="entry name" value="Homeodomain-like"/>
    <property type="match status" value="1"/>
</dbReference>
<dbReference type="STRING" id="1246637.MTBBW1_1670029"/>
<sequence length="200" mass="22953">MLKEREREKTEKYYSILNGAGAVFARFGFHKSTISQIAAEAGVADGTIYLYFKNKDDILYQFLNFKSTHFFQKMRDAVNGAENAELKLRNLIECHLREFQNDINMAVIFQSEVRYRRGIESHLKDVSKVYLEFLSEIIEQGQMEGRMRQDLFVGLVKRFILGAVEGVINTWVAADGKYDLVSMADPLVDLYMNGIQNNAA</sequence>
<reference evidence="4 5" key="1">
    <citation type="submission" date="2017-03" db="EMBL/GenBank/DDBJ databases">
        <authorList>
            <person name="Afonso C.L."/>
            <person name="Miller P.J."/>
            <person name="Scott M.A."/>
            <person name="Spackman E."/>
            <person name="Goraichik I."/>
            <person name="Dimitrov K.M."/>
            <person name="Suarez D.L."/>
            <person name="Swayne D.E."/>
        </authorList>
    </citation>
    <scope>NUCLEOTIDE SEQUENCE [LARGE SCALE GENOMIC DNA]</scope>
    <source>
        <strain evidence="4">PRJEB14757</strain>
    </source>
</reference>
<organism evidence="4 5">
    <name type="scientific">Desulfamplus magnetovallimortis</name>
    <dbReference type="NCBI Taxonomy" id="1246637"/>
    <lineage>
        <taxon>Bacteria</taxon>
        <taxon>Pseudomonadati</taxon>
        <taxon>Thermodesulfobacteriota</taxon>
        <taxon>Desulfobacteria</taxon>
        <taxon>Desulfobacterales</taxon>
        <taxon>Desulfobacteraceae</taxon>
        <taxon>Desulfamplus</taxon>
    </lineage>
</organism>
<dbReference type="Gene3D" id="1.10.357.10">
    <property type="entry name" value="Tetracycline Repressor, domain 2"/>
    <property type="match status" value="1"/>
</dbReference>
<dbReference type="EMBL" id="FWEV01000076">
    <property type="protein sequence ID" value="SLM29013.1"/>
    <property type="molecule type" value="Genomic_DNA"/>
</dbReference>
<dbReference type="Gene3D" id="1.10.10.60">
    <property type="entry name" value="Homeodomain-like"/>
    <property type="match status" value="1"/>
</dbReference>
<dbReference type="PROSITE" id="PS50977">
    <property type="entry name" value="HTH_TETR_2"/>
    <property type="match status" value="1"/>
</dbReference>
<dbReference type="PROSITE" id="PS01081">
    <property type="entry name" value="HTH_TETR_1"/>
    <property type="match status" value="1"/>
</dbReference>
<protein>
    <submittedName>
        <fullName evidence="4">HTH-type transcriptional regulator (TetR family protein)</fullName>
    </submittedName>
</protein>
<dbReference type="Proteomes" id="UP000191931">
    <property type="component" value="Unassembled WGS sequence"/>
</dbReference>
<dbReference type="AlphaFoldDB" id="A0A1W1H985"/>
<evidence type="ECO:0000256" key="1">
    <source>
        <dbReference type="ARBA" id="ARBA00023125"/>
    </source>
</evidence>
<dbReference type="InterPro" id="IPR001647">
    <property type="entry name" value="HTH_TetR"/>
</dbReference>
<dbReference type="InterPro" id="IPR013570">
    <property type="entry name" value="Tscrpt_reg_YsiA_C"/>
</dbReference>
<dbReference type="PANTHER" id="PTHR43479:SF11">
    <property type="entry name" value="ACREF_ENVCD OPERON REPRESSOR-RELATED"/>
    <property type="match status" value="1"/>
</dbReference>
<keyword evidence="5" id="KW-1185">Reference proteome</keyword>
<evidence type="ECO:0000313" key="4">
    <source>
        <dbReference type="EMBL" id="SLM29013.1"/>
    </source>
</evidence>
<dbReference type="InterPro" id="IPR023772">
    <property type="entry name" value="DNA-bd_HTH_TetR-type_CS"/>
</dbReference>
<name>A0A1W1H985_9BACT</name>
<dbReference type="Pfam" id="PF00440">
    <property type="entry name" value="TetR_N"/>
    <property type="match status" value="1"/>
</dbReference>